<dbReference type="PANTHER" id="PTHR46769:SF2">
    <property type="entry name" value="FIBROCYSTIN-L ISOFORM 2 PRECURSOR-RELATED"/>
    <property type="match status" value="1"/>
</dbReference>
<dbReference type="SMART" id="SM01225">
    <property type="entry name" value="G8"/>
    <property type="match status" value="1"/>
</dbReference>
<dbReference type="PROSITE" id="PS51484">
    <property type="entry name" value="G8"/>
    <property type="match status" value="1"/>
</dbReference>
<gene>
    <name evidence="5" type="ORF">Pla111_20670</name>
</gene>
<dbReference type="InterPro" id="IPR052387">
    <property type="entry name" value="Fibrocystin"/>
</dbReference>
<evidence type="ECO:0000259" key="4">
    <source>
        <dbReference type="PROSITE" id="PS51484"/>
    </source>
</evidence>
<feature type="region of interest" description="Disordered" evidence="3">
    <location>
        <begin position="797"/>
        <end position="819"/>
    </location>
</feature>
<keyword evidence="2" id="KW-0325">Glycoprotein</keyword>
<reference evidence="5 6" key="1">
    <citation type="submission" date="2019-02" db="EMBL/GenBank/DDBJ databases">
        <title>Deep-cultivation of Planctomycetes and their phenomic and genomic characterization uncovers novel biology.</title>
        <authorList>
            <person name="Wiegand S."/>
            <person name="Jogler M."/>
            <person name="Boedeker C."/>
            <person name="Pinto D."/>
            <person name="Vollmers J."/>
            <person name="Rivas-Marin E."/>
            <person name="Kohn T."/>
            <person name="Peeters S.H."/>
            <person name="Heuer A."/>
            <person name="Rast P."/>
            <person name="Oberbeckmann S."/>
            <person name="Bunk B."/>
            <person name="Jeske O."/>
            <person name="Meyerdierks A."/>
            <person name="Storesund J.E."/>
            <person name="Kallscheuer N."/>
            <person name="Luecker S."/>
            <person name="Lage O.M."/>
            <person name="Pohl T."/>
            <person name="Merkel B.J."/>
            <person name="Hornburger P."/>
            <person name="Mueller R.-W."/>
            <person name="Bruemmer F."/>
            <person name="Labrenz M."/>
            <person name="Spormann A.M."/>
            <person name="Op Den Camp H."/>
            <person name="Overmann J."/>
            <person name="Amann R."/>
            <person name="Jetten M.S.M."/>
            <person name="Mascher T."/>
            <person name="Medema M.H."/>
            <person name="Devos D.P."/>
            <person name="Kaster A.-K."/>
            <person name="Ovreas L."/>
            <person name="Rohde M."/>
            <person name="Galperin M.Y."/>
            <person name="Jogler C."/>
        </authorList>
    </citation>
    <scope>NUCLEOTIDE SEQUENCE [LARGE SCALE GENOMIC DNA]</scope>
    <source>
        <strain evidence="5 6">Pla111</strain>
    </source>
</reference>
<dbReference type="OrthoDB" id="227223at2"/>
<comment type="caution">
    <text evidence="5">The sequence shown here is derived from an EMBL/GenBank/DDBJ whole genome shotgun (WGS) entry which is preliminary data.</text>
</comment>
<sequence length="1197" mass="127907">MRNGQRIRLSLERLEDRTLLTTTTAIQSGAWDDPATWTAGAPTDAVRAIVPSGLTVSLTGDDHVAREIVIQGVLDVEESPGIIKTLTTDWIHVNSGGVFQIGTEADRYDANDFIITLTGDDPTAVFTIEGAGTLTNNNGFLMVASGGRLQFFGDEKLSYTRLAETVSAGASQIRVESAIERNFDEQINEADGSVDWEVGDQVVVASSTEDYRDEEVRVITAVVPQGDGTVLLSLNTPLQKRHYGEIETYSRGAAKGDFNNDGVVDAADYTVWRDNLGASNENAIAGNGDGGGITDADRLLWAANFGATADADFRTWDIDMRAEVALLSRNVRIQGQASQDTDNAFGDRARFNADLSEGFGAHTMIMGSAGQITIDSVQFDRMGQTARAGRYPIHWHIAGDRTGDILRGASITNSNNRGVTVHGTHNLLIENNVLHDIHGHGFFVEDAVETGNLFRANIALGIHAVGRSEAVGDNAPDLNDPFIVDTHDHVGQNPTRFLSSAAFWVTNPDNDFVGNIAAGSEGTGFWFLFPDSPIGAAASDPQYAGVRPDRVNLGVFDHNSSHSAPIGLNFDRGSDIEGPVGATLKPNFDGDAHIPSAEPQITNYTAYKHTTGIYHRGRIGHFEGSRFADNFTSTFITFTQRLTDTLYVGHSRGNSDTSGPVTGHTFYDGANTHDGTHFAGFSAANASMFRTQNVAIRHTHFVMRDSSYQDDGSADNLQYSNQTGGFSSFELVGSNMPSVIYDEDGTLTGHVGGGPGSTVVPDHPFFYDAGDFRPSGWNARVSNDLYAVFRMRSPSGQNPTFRVTTPDGEQGQDSPGNGQFAGTNTLMKMDAGDYVVDFPAGTASASNGFDILYFAVNGPRTGSTVVRFAGMGNVFSVDNRTFVSNLATLRDSSQTVWTRSGSDLYVNFFSVTSESNRVNFVPGVIGLPTVLWEDTSPPDSSTGSAVTKITDPFGTGRGDIGRWVTNGQPQFHNINPAGPALNVSSFNGWDYTFSFEYYVSSNQPLTDDTFYTNVYGPTNFITIGSNAVLNSWTTVTATGTINTSSGTTVEPLIIVNRKSTTETTPSLYIDNIHFSVIAPAAASAAAATAFYTDDFSSTLDPTASSAATVTPETSLAAAAASAVAPSLAVVEETDGGAVAVGWSNQRRSALALLAVDLALADWKDEDPHLDGPGFNGSDSAEQDESPGVLFDELLFPL</sequence>
<dbReference type="Proteomes" id="UP000318995">
    <property type="component" value="Unassembled WGS sequence"/>
</dbReference>
<protein>
    <submittedName>
        <fullName evidence="5">G8 domain protein</fullName>
    </submittedName>
</protein>
<accession>A0A5C5VY95</accession>
<evidence type="ECO:0000256" key="2">
    <source>
        <dbReference type="ARBA" id="ARBA00023180"/>
    </source>
</evidence>
<dbReference type="PROSITE" id="PS00018">
    <property type="entry name" value="EF_HAND_1"/>
    <property type="match status" value="1"/>
</dbReference>
<dbReference type="RefSeq" id="WP_146573973.1">
    <property type="nucleotide sequence ID" value="NZ_SJPH01000004.1"/>
</dbReference>
<evidence type="ECO:0000313" key="5">
    <source>
        <dbReference type="EMBL" id="TWT43117.1"/>
    </source>
</evidence>
<name>A0A5C5VY95_9BACT</name>
<proteinExistence type="predicted"/>
<evidence type="ECO:0000313" key="6">
    <source>
        <dbReference type="Proteomes" id="UP000318995"/>
    </source>
</evidence>
<evidence type="ECO:0000256" key="1">
    <source>
        <dbReference type="ARBA" id="ARBA00022729"/>
    </source>
</evidence>
<organism evidence="5 6">
    <name type="scientific">Botrimarina hoheduenensis</name>
    <dbReference type="NCBI Taxonomy" id="2528000"/>
    <lineage>
        <taxon>Bacteria</taxon>
        <taxon>Pseudomonadati</taxon>
        <taxon>Planctomycetota</taxon>
        <taxon>Planctomycetia</taxon>
        <taxon>Pirellulales</taxon>
        <taxon>Lacipirellulaceae</taxon>
        <taxon>Botrimarina</taxon>
    </lineage>
</organism>
<dbReference type="Pfam" id="PF10162">
    <property type="entry name" value="G8"/>
    <property type="match status" value="1"/>
</dbReference>
<dbReference type="InterPro" id="IPR019316">
    <property type="entry name" value="G8_domain"/>
</dbReference>
<dbReference type="InterPro" id="IPR018247">
    <property type="entry name" value="EF_Hand_1_Ca_BS"/>
</dbReference>
<evidence type="ECO:0000256" key="3">
    <source>
        <dbReference type="SAM" id="MobiDB-lite"/>
    </source>
</evidence>
<keyword evidence="1" id="KW-0732">Signal</keyword>
<dbReference type="EMBL" id="SJPH01000004">
    <property type="protein sequence ID" value="TWT43117.1"/>
    <property type="molecule type" value="Genomic_DNA"/>
</dbReference>
<dbReference type="InterPro" id="IPR055401">
    <property type="entry name" value="CEMIP_beta-hel_dom"/>
</dbReference>
<dbReference type="Pfam" id="PF24606">
    <property type="entry name" value="CEMIP_beta-hel"/>
    <property type="match status" value="1"/>
</dbReference>
<dbReference type="PANTHER" id="PTHR46769">
    <property type="entry name" value="POLYCYSTIC KIDNEY AND HEPATIC DISEASE 1 (AUTOSOMAL RECESSIVE)-LIKE 1"/>
    <property type="match status" value="1"/>
</dbReference>
<keyword evidence="6" id="KW-1185">Reference proteome</keyword>
<feature type="domain" description="G8" evidence="4">
    <location>
        <begin position="35"/>
        <end position="164"/>
    </location>
</feature>
<dbReference type="AlphaFoldDB" id="A0A5C5VY95"/>